<comment type="caution">
    <text evidence="1">The sequence shown here is derived from an EMBL/GenBank/DDBJ whole genome shotgun (WGS) entry which is preliminary data.</text>
</comment>
<organism evidence="1 2">
    <name type="scientific">Paracoccus versutus</name>
    <name type="common">Thiobacillus versutus</name>
    <dbReference type="NCBI Taxonomy" id="34007"/>
    <lineage>
        <taxon>Bacteria</taxon>
        <taxon>Pseudomonadati</taxon>
        <taxon>Pseudomonadota</taxon>
        <taxon>Alphaproteobacteria</taxon>
        <taxon>Rhodobacterales</taxon>
        <taxon>Paracoccaceae</taxon>
        <taxon>Paracoccus</taxon>
    </lineage>
</organism>
<sequence length="48" mass="4860">MSWVISVPTSNDGCRLPLSAGPAAGANCADLACFEGRERDAARPAPAS</sequence>
<name>A0A3D9XRF0_PARVE</name>
<accession>A0A3D9XRF0</accession>
<evidence type="ECO:0000313" key="1">
    <source>
        <dbReference type="EMBL" id="REF73024.1"/>
    </source>
</evidence>
<dbReference type="AlphaFoldDB" id="A0A3D9XRF0"/>
<gene>
    <name evidence="1" type="ORF">BDD41_1529</name>
</gene>
<reference evidence="1 2" key="1">
    <citation type="submission" date="2018-08" db="EMBL/GenBank/DDBJ databases">
        <title>Genomic Encyclopedia of Archaeal and Bacterial Type Strains, Phase II (KMG-II): from individual species to whole genera.</title>
        <authorList>
            <person name="Goeker M."/>
        </authorList>
    </citation>
    <scope>NUCLEOTIDE SEQUENCE [LARGE SCALE GENOMIC DNA]</scope>
    <source>
        <strain evidence="1 2">DSM 17099</strain>
    </source>
</reference>
<dbReference type="Proteomes" id="UP000256941">
    <property type="component" value="Unassembled WGS sequence"/>
</dbReference>
<dbReference type="EMBL" id="QTUJ01000001">
    <property type="protein sequence ID" value="REF73024.1"/>
    <property type="molecule type" value="Genomic_DNA"/>
</dbReference>
<protein>
    <submittedName>
        <fullName evidence="1">Uncharacterized protein</fullName>
    </submittedName>
</protein>
<proteinExistence type="predicted"/>
<evidence type="ECO:0000313" key="2">
    <source>
        <dbReference type="Proteomes" id="UP000256941"/>
    </source>
</evidence>